<evidence type="ECO:0000256" key="3">
    <source>
        <dbReference type="ARBA" id="ARBA00022787"/>
    </source>
</evidence>
<comment type="function">
    <text evidence="7">Plays a role in mitochondrial aerobic respiration. Regulates mitochondrial organization and fission.</text>
</comment>
<evidence type="ECO:0000256" key="1">
    <source>
        <dbReference type="ARBA" id="ARBA00004570"/>
    </source>
</evidence>
<keyword evidence="5" id="KW-0472">Membrane</keyword>
<sequence>LTTIQEVIPIWQNKPHGSTRCVVRRIGSLVPMKPHLRACFQELLGLPPLRPMDGPMVPTLADIAWIAADEESETYARVRSDSRPRVAAHVSFLVMQWNSSVPYFRRYVKKVETLRKPAVTAMNHTSSLQDELRRLHSLHCHRVWSGICKGIVYINSNPLTPDPLSPDDTSMSFSMAAFKMAPYQPAASASFVISDVLMPDPLPLANMSAFMTTFDLDRPSMDFQEAEEDMVLLSKSTSFADVRDILKDMNRMKMSRDRYNRGCTSLMGGVRHCLADLRGPEEELYPEG</sequence>
<accession>A0A8C7VT11</accession>
<evidence type="ECO:0000256" key="7">
    <source>
        <dbReference type="RuleBase" id="RU369053"/>
    </source>
</evidence>
<dbReference type="Ensembl" id="ENSOMYT00000052714.2">
    <property type="protein sequence ID" value="ENSOMYP00000048462.2"/>
    <property type="gene ID" value="ENSOMYG00000022046.2"/>
</dbReference>
<keyword evidence="4 7" id="KW-0496">Mitochondrion</keyword>
<reference evidence="8" key="3">
    <citation type="submission" date="2025-09" db="UniProtKB">
        <authorList>
            <consortium name="Ensembl"/>
        </authorList>
    </citation>
    <scope>IDENTIFICATION</scope>
</reference>
<keyword evidence="9" id="KW-1185">Reference proteome</keyword>
<dbReference type="GeneTree" id="ENSGT00950000183215"/>
<dbReference type="PANTHER" id="PTHR14215:SF3">
    <property type="entry name" value="MITOCHONDRIAL FISSION REGULATOR 1-LIKE"/>
    <property type="match status" value="1"/>
</dbReference>
<organism evidence="8 9">
    <name type="scientific">Oncorhynchus mykiss</name>
    <name type="common">Rainbow trout</name>
    <name type="synonym">Salmo gairdneri</name>
    <dbReference type="NCBI Taxonomy" id="8022"/>
    <lineage>
        <taxon>Eukaryota</taxon>
        <taxon>Metazoa</taxon>
        <taxon>Chordata</taxon>
        <taxon>Craniata</taxon>
        <taxon>Vertebrata</taxon>
        <taxon>Euteleostomi</taxon>
        <taxon>Actinopterygii</taxon>
        <taxon>Neopterygii</taxon>
        <taxon>Teleostei</taxon>
        <taxon>Protacanthopterygii</taxon>
        <taxon>Salmoniformes</taxon>
        <taxon>Salmonidae</taxon>
        <taxon>Salmoninae</taxon>
        <taxon>Oncorhynchus</taxon>
    </lineage>
</organism>
<dbReference type="GO" id="GO:0009060">
    <property type="term" value="P:aerobic respiration"/>
    <property type="evidence" value="ECO:0007669"/>
    <property type="project" value="UniProtKB-UniRule"/>
</dbReference>
<name>A0A8C7VT11_ONCMY</name>
<dbReference type="Pfam" id="PF05308">
    <property type="entry name" value="Mito_fiss_reg"/>
    <property type="match status" value="1"/>
</dbReference>
<dbReference type="PANTHER" id="PTHR14215">
    <property type="entry name" value="PROTEIN OF UNKNOWN FUNCTION DUF729"/>
    <property type="match status" value="1"/>
</dbReference>
<evidence type="ECO:0000256" key="2">
    <source>
        <dbReference type="ARBA" id="ARBA00005807"/>
    </source>
</evidence>
<dbReference type="AlphaFoldDB" id="A0A8C7VT11"/>
<reference evidence="8" key="2">
    <citation type="submission" date="2025-08" db="UniProtKB">
        <authorList>
            <consortium name="Ensembl"/>
        </authorList>
    </citation>
    <scope>IDENTIFICATION</scope>
</reference>
<evidence type="ECO:0000313" key="8">
    <source>
        <dbReference type="Ensembl" id="ENSOMYP00000048462.2"/>
    </source>
</evidence>
<keyword evidence="3" id="KW-1000">Mitochondrion outer membrane</keyword>
<comment type="function">
    <text evidence="6">Mitochondrial protein required for adaptation of miochondrial dynamics to metabolic changes. Regulates mitochondrial morphology at steady state and mediates AMPK-dependent stress-induced mitochondrial fragmentation via the control of OPA1 levels.</text>
</comment>
<dbReference type="GO" id="GO:0005741">
    <property type="term" value="C:mitochondrial outer membrane"/>
    <property type="evidence" value="ECO:0007669"/>
    <property type="project" value="UniProtKB-SubCell"/>
</dbReference>
<dbReference type="GO" id="GO:0000266">
    <property type="term" value="P:mitochondrial fission"/>
    <property type="evidence" value="ECO:0007669"/>
    <property type="project" value="UniProtKB-UniRule"/>
</dbReference>
<evidence type="ECO:0000256" key="5">
    <source>
        <dbReference type="ARBA" id="ARBA00023136"/>
    </source>
</evidence>
<dbReference type="Proteomes" id="UP000694395">
    <property type="component" value="Chromosome 25"/>
</dbReference>
<comment type="subcellular location">
    <subcellularLocation>
        <location evidence="1">Mitochondrion outer membrane</location>
        <topology evidence="1">Peripheral membrane protein</topology>
        <orientation evidence="1">Cytoplasmic side</orientation>
    </subcellularLocation>
</comment>
<evidence type="ECO:0000256" key="6">
    <source>
        <dbReference type="ARBA" id="ARBA00044937"/>
    </source>
</evidence>
<proteinExistence type="inferred from homology"/>
<protein>
    <recommendedName>
        <fullName evidence="7">Mitochondrial fission regulator</fullName>
    </recommendedName>
</protein>
<comment type="similarity">
    <text evidence="2 7">Belongs to the MTFR1 family.</text>
</comment>
<dbReference type="InterPro" id="IPR007972">
    <property type="entry name" value="Mtfr1"/>
</dbReference>
<evidence type="ECO:0000313" key="9">
    <source>
        <dbReference type="Proteomes" id="UP000694395"/>
    </source>
</evidence>
<reference evidence="8" key="1">
    <citation type="submission" date="2020-07" db="EMBL/GenBank/DDBJ databases">
        <title>A long reads based de novo assembly of the rainbow trout Arlee double haploid line genome.</title>
        <authorList>
            <person name="Gao G."/>
            <person name="Palti Y."/>
        </authorList>
    </citation>
    <scope>NUCLEOTIDE SEQUENCE [LARGE SCALE GENOMIC DNA]</scope>
</reference>
<evidence type="ECO:0000256" key="4">
    <source>
        <dbReference type="ARBA" id="ARBA00023128"/>
    </source>
</evidence>